<evidence type="ECO:0000313" key="3">
    <source>
        <dbReference type="EMBL" id="NKQ52327.1"/>
    </source>
</evidence>
<dbReference type="InterPro" id="IPR027417">
    <property type="entry name" value="P-loop_NTPase"/>
</dbReference>
<dbReference type="PANTHER" id="PTHR43214">
    <property type="entry name" value="TWO-COMPONENT RESPONSE REGULATOR"/>
    <property type="match status" value="1"/>
</dbReference>
<dbReference type="InterPro" id="IPR036388">
    <property type="entry name" value="WH-like_DNA-bd_sf"/>
</dbReference>
<dbReference type="InterPro" id="IPR059106">
    <property type="entry name" value="WHD_MalT"/>
</dbReference>
<feature type="domain" description="HTH luxR-type" evidence="2">
    <location>
        <begin position="770"/>
        <end position="835"/>
    </location>
</feature>
<dbReference type="Pfam" id="PF25873">
    <property type="entry name" value="WHD_MalT"/>
    <property type="match status" value="1"/>
</dbReference>
<dbReference type="Proteomes" id="UP000715441">
    <property type="component" value="Unassembled WGS sequence"/>
</dbReference>
<dbReference type="SUPFAM" id="SSF46894">
    <property type="entry name" value="C-terminal effector domain of the bipartite response regulators"/>
    <property type="match status" value="1"/>
</dbReference>
<proteinExistence type="predicted"/>
<sequence>MREELAHGVAARDVTLLCAPAGYGKTLLLADWIERTGKADKAWVFLDGEDDSPERLLAAILCAIRDCEVVPVDSSLRGLAPPRDGDVASRLADLVDGIDALPHRLHLVVDDIHEVIAGPALHVLDTLVRHKPRNLRLVLASRADPALPLARWRVEGRLSELRAERLRFSLEEAAELMRKAGIDLREDQVCRLVDQTDGWAAGLRLAARSLSETDDADSFLTDCASNDRAIADFFAGEVLVRLAPDNRRLLRMLSVCEDVTPRLASWLSGQDDAGRVLAGLERESSLVAAFGEDRQCFRIHPLLRAYLRADLSRHEPGLADVLHRRAASWYTAEGMPMRALQHAEHTGDEQTVVALLHDAAAEILVRGEPELVRRGLAAVAGRVIAEDPRLLLFSALAHLESGELAVAESTIARVEAIWPGEPDGELVALRQLTISAHALACGRAAVRAGRPMTAPGRTVGCETWLRLDRGIRLGALGEIEAARGQLLATEQVCRENGLEYLLMHCRVAQAWTAALAGDCAGMETASEEALTIARGGGWERSPWLACAEGLIGLARLVRLDTAGAVAAVEAIAGAEPPAIRFIAGIVGGIARFDKGDLIEGIRLLQANRRELSDRTVPVELAAVAALAEHECGLRAHHPGVAREAAEWGRARIGRSAEWHLMEARTAFARGDLVGSAAALRQTCARGTRTLVPMTQVESRLLEAAIALRGGRRTQARAALAAALSLGSAVGIVRPFGHADAGVRRLLLDQIGGFGAVDAFARRVRDVLTGSGANGGVLTGRERAVLARLTLPLPLDEVASELRVSVNTVKTHVRAIYAKLGVNNRRAAVVAARERGLG</sequence>
<protein>
    <submittedName>
        <fullName evidence="3">Helix-turn-helix transcriptional regulator</fullName>
    </submittedName>
</protein>
<evidence type="ECO:0000256" key="1">
    <source>
        <dbReference type="ARBA" id="ARBA00023125"/>
    </source>
</evidence>
<dbReference type="InterPro" id="IPR039420">
    <property type="entry name" value="WalR-like"/>
</dbReference>
<accession>A0ABX1J224</accession>
<dbReference type="InterPro" id="IPR000792">
    <property type="entry name" value="Tscrpt_reg_LuxR_C"/>
</dbReference>
<organism evidence="3 4">
    <name type="scientific">Amycolatopsis acididurans</name>
    <dbReference type="NCBI Taxonomy" id="2724524"/>
    <lineage>
        <taxon>Bacteria</taxon>
        <taxon>Bacillati</taxon>
        <taxon>Actinomycetota</taxon>
        <taxon>Actinomycetes</taxon>
        <taxon>Pseudonocardiales</taxon>
        <taxon>Pseudonocardiaceae</taxon>
        <taxon>Amycolatopsis</taxon>
    </lineage>
</organism>
<dbReference type="PROSITE" id="PS50043">
    <property type="entry name" value="HTH_LUXR_2"/>
    <property type="match status" value="1"/>
</dbReference>
<gene>
    <name evidence="3" type="ORF">HFP15_05480</name>
</gene>
<dbReference type="Gene3D" id="3.40.50.300">
    <property type="entry name" value="P-loop containing nucleotide triphosphate hydrolases"/>
    <property type="match status" value="1"/>
</dbReference>
<dbReference type="SMART" id="SM00421">
    <property type="entry name" value="HTH_LUXR"/>
    <property type="match status" value="1"/>
</dbReference>
<dbReference type="EMBL" id="JAAXLS010000002">
    <property type="protein sequence ID" value="NKQ52327.1"/>
    <property type="molecule type" value="Genomic_DNA"/>
</dbReference>
<reference evidence="3 4" key="1">
    <citation type="submission" date="2020-04" db="EMBL/GenBank/DDBJ databases">
        <title>Novel species.</title>
        <authorList>
            <person name="Teo W.F.A."/>
            <person name="Lipun K."/>
            <person name="Srisuk N."/>
            <person name="Duangmal K."/>
        </authorList>
    </citation>
    <scope>NUCLEOTIDE SEQUENCE [LARGE SCALE GENOMIC DNA]</scope>
    <source>
        <strain evidence="3 4">K13G38</strain>
    </source>
</reference>
<name>A0ABX1J224_9PSEU</name>
<dbReference type="SUPFAM" id="SSF52540">
    <property type="entry name" value="P-loop containing nucleoside triphosphate hydrolases"/>
    <property type="match status" value="1"/>
</dbReference>
<dbReference type="Pfam" id="PF00196">
    <property type="entry name" value="GerE"/>
    <property type="match status" value="1"/>
</dbReference>
<dbReference type="CDD" id="cd06170">
    <property type="entry name" value="LuxR_C_like"/>
    <property type="match status" value="1"/>
</dbReference>
<dbReference type="Gene3D" id="1.10.10.10">
    <property type="entry name" value="Winged helix-like DNA-binding domain superfamily/Winged helix DNA-binding domain"/>
    <property type="match status" value="1"/>
</dbReference>
<evidence type="ECO:0000313" key="4">
    <source>
        <dbReference type="Proteomes" id="UP000715441"/>
    </source>
</evidence>
<keyword evidence="4" id="KW-1185">Reference proteome</keyword>
<keyword evidence="1" id="KW-0238">DNA-binding</keyword>
<dbReference type="InterPro" id="IPR016032">
    <property type="entry name" value="Sig_transdc_resp-reg_C-effctor"/>
</dbReference>
<comment type="caution">
    <text evidence="3">The sequence shown here is derived from an EMBL/GenBank/DDBJ whole genome shotgun (WGS) entry which is preliminary data.</text>
</comment>
<evidence type="ECO:0000259" key="2">
    <source>
        <dbReference type="PROSITE" id="PS50043"/>
    </source>
</evidence>